<dbReference type="InterPro" id="IPR005110">
    <property type="entry name" value="MoeA_linker/N"/>
</dbReference>
<dbReference type="InterPro" id="IPR036425">
    <property type="entry name" value="MoaB/Mog-like_dom_sf"/>
</dbReference>
<dbReference type="PANTHER" id="PTHR10192:SF5">
    <property type="entry name" value="GEPHYRIN"/>
    <property type="match status" value="1"/>
</dbReference>
<dbReference type="GO" id="GO:0046872">
    <property type="term" value="F:metal ion binding"/>
    <property type="evidence" value="ECO:0007669"/>
    <property type="project" value="UniProtKB-UniRule"/>
</dbReference>
<evidence type="ECO:0000256" key="1">
    <source>
        <dbReference type="ARBA" id="ARBA00002901"/>
    </source>
</evidence>
<evidence type="ECO:0000313" key="9">
    <source>
        <dbReference type="Proteomes" id="UP000469159"/>
    </source>
</evidence>
<dbReference type="Gene3D" id="2.40.340.10">
    <property type="entry name" value="MoeA, C-terminal, domain IV"/>
    <property type="match status" value="1"/>
</dbReference>
<dbReference type="GO" id="GO:0006777">
    <property type="term" value="P:Mo-molybdopterin cofactor biosynthetic process"/>
    <property type="evidence" value="ECO:0007669"/>
    <property type="project" value="UniProtKB-UniRule"/>
</dbReference>
<accession>A0A6I4V010</accession>
<dbReference type="InterPro" id="IPR036135">
    <property type="entry name" value="MoeA_linker/N_sf"/>
</dbReference>
<dbReference type="AlphaFoldDB" id="A0A6I4V010"/>
<dbReference type="GO" id="GO:0061599">
    <property type="term" value="F:molybdopterin molybdotransferase activity"/>
    <property type="evidence" value="ECO:0007669"/>
    <property type="project" value="UniProtKB-UniRule"/>
</dbReference>
<sequence>MNPPPPLPLAEAQARLLAQVEPLPARVIPAEQAVSRYLGAPLLAARTQPAADLSAMDGYAVLAEDLAGPWQIIGESAAGHPFAGTLRNGEAVRISTGALMPAGDCAVLLQENAARNGARLALNGEGEPTPRHIRRTGFDFRQGDQILRAGARIGPAQLALAIAAGHSRLPVRALPRLAILDSGDELAADPAGCAPHQIPASNGAMLATMTAPYAGTIERLGPVPDRMEAILAALDRAAEADVIVTSGGASVGDHDLVRPALEQWGAKLDFWRVAMKPGKPLLVARRGGQWVIGLPGNPVSSYVTAFLFLLPLLRALAGSGEPLPRCATMRLGAPFPATGDRMEFVRARLEGGALVPVAEQDSSALAALALADALVERPANSPSALAGDPVPAYWIGHGGTA</sequence>
<dbReference type="EMBL" id="WTYK01000007">
    <property type="protein sequence ID" value="MXP42355.1"/>
    <property type="molecule type" value="Genomic_DNA"/>
</dbReference>
<dbReference type="UniPathway" id="UPA00344"/>
<dbReference type="InterPro" id="IPR008284">
    <property type="entry name" value="MoCF_biosynth_CS"/>
</dbReference>
<dbReference type="OrthoDB" id="9804758at2"/>
<dbReference type="SMART" id="SM00852">
    <property type="entry name" value="MoCF_biosynth"/>
    <property type="match status" value="1"/>
</dbReference>
<comment type="pathway">
    <text evidence="2 6">Cofactor biosynthesis; molybdopterin biosynthesis.</text>
</comment>
<dbReference type="PANTHER" id="PTHR10192">
    <property type="entry name" value="MOLYBDOPTERIN BIOSYNTHESIS PROTEIN"/>
    <property type="match status" value="1"/>
</dbReference>
<evidence type="ECO:0000256" key="2">
    <source>
        <dbReference type="ARBA" id="ARBA00005046"/>
    </source>
</evidence>
<dbReference type="InterPro" id="IPR001453">
    <property type="entry name" value="MoaB/Mog_dom"/>
</dbReference>
<keyword evidence="6" id="KW-0460">Magnesium</keyword>
<dbReference type="CDD" id="cd00887">
    <property type="entry name" value="MoeA"/>
    <property type="match status" value="1"/>
</dbReference>
<protein>
    <recommendedName>
        <fullName evidence="6">Molybdopterin molybdenumtransferase</fullName>
        <ecNumber evidence="6">2.10.1.1</ecNumber>
    </recommendedName>
</protein>
<gene>
    <name evidence="8" type="ORF">GRI75_11965</name>
</gene>
<dbReference type="EC" id="2.10.1.1" evidence="6"/>
<evidence type="ECO:0000256" key="4">
    <source>
        <dbReference type="ARBA" id="ARBA00023150"/>
    </source>
</evidence>
<evidence type="ECO:0000256" key="6">
    <source>
        <dbReference type="RuleBase" id="RU365090"/>
    </source>
</evidence>
<keyword evidence="6" id="KW-0479">Metal-binding</keyword>
<dbReference type="SUPFAM" id="SSF63867">
    <property type="entry name" value="MoeA C-terminal domain-like"/>
    <property type="match status" value="1"/>
</dbReference>
<evidence type="ECO:0000256" key="3">
    <source>
        <dbReference type="ARBA" id="ARBA00010763"/>
    </source>
</evidence>
<evidence type="ECO:0000313" key="8">
    <source>
        <dbReference type="EMBL" id="MXP42355.1"/>
    </source>
</evidence>
<keyword evidence="6" id="KW-0500">Molybdenum</keyword>
<reference evidence="8 9" key="1">
    <citation type="submission" date="2019-12" db="EMBL/GenBank/DDBJ databases">
        <title>Genomic-based taxomic classification of the family Erythrobacteraceae.</title>
        <authorList>
            <person name="Xu L."/>
        </authorList>
    </citation>
    <scope>NUCLEOTIDE SEQUENCE [LARGE SCALE GENOMIC DNA]</scope>
    <source>
        <strain evidence="8 9">MCCC 1K02066</strain>
    </source>
</reference>
<comment type="caution">
    <text evidence="8">The sequence shown here is derived from an EMBL/GenBank/DDBJ whole genome shotgun (WGS) entry which is preliminary data.</text>
</comment>
<keyword evidence="6 8" id="KW-0808">Transferase</keyword>
<organism evidence="8 9">
    <name type="scientific">Croceibacterium soli</name>
    <dbReference type="NCBI Taxonomy" id="1739690"/>
    <lineage>
        <taxon>Bacteria</taxon>
        <taxon>Pseudomonadati</taxon>
        <taxon>Pseudomonadota</taxon>
        <taxon>Alphaproteobacteria</taxon>
        <taxon>Sphingomonadales</taxon>
        <taxon>Erythrobacteraceae</taxon>
        <taxon>Croceibacterium</taxon>
    </lineage>
</organism>
<dbReference type="InterPro" id="IPR038987">
    <property type="entry name" value="MoeA-like"/>
</dbReference>
<dbReference type="SUPFAM" id="SSF53218">
    <property type="entry name" value="Molybdenum cofactor biosynthesis proteins"/>
    <property type="match status" value="1"/>
</dbReference>
<dbReference type="Pfam" id="PF03454">
    <property type="entry name" value="MoeA_C"/>
    <property type="match status" value="1"/>
</dbReference>
<keyword evidence="4 6" id="KW-0501">Molybdenum cofactor biosynthesis</keyword>
<evidence type="ECO:0000259" key="7">
    <source>
        <dbReference type="SMART" id="SM00852"/>
    </source>
</evidence>
<dbReference type="Pfam" id="PF03453">
    <property type="entry name" value="MoeA_N"/>
    <property type="match status" value="1"/>
</dbReference>
<proteinExistence type="inferred from homology"/>
<dbReference type="Gene3D" id="2.170.190.11">
    <property type="entry name" value="Molybdopterin biosynthesis moea protein, domain 3"/>
    <property type="match status" value="1"/>
</dbReference>
<dbReference type="Pfam" id="PF00994">
    <property type="entry name" value="MoCF_biosynth"/>
    <property type="match status" value="1"/>
</dbReference>
<dbReference type="SUPFAM" id="SSF63882">
    <property type="entry name" value="MoeA N-terminal region -like"/>
    <property type="match status" value="1"/>
</dbReference>
<dbReference type="Proteomes" id="UP000469159">
    <property type="component" value="Unassembled WGS sequence"/>
</dbReference>
<dbReference type="InterPro" id="IPR036688">
    <property type="entry name" value="MoeA_C_domain_IV_sf"/>
</dbReference>
<evidence type="ECO:0000256" key="5">
    <source>
        <dbReference type="ARBA" id="ARBA00047317"/>
    </source>
</evidence>
<dbReference type="InterPro" id="IPR005111">
    <property type="entry name" value="MoeA_C_domain_IV"/>
</dbReference>
<dbReference type="RefSeq" id="WP_160747218.1">
    <property type="nucleotide sequence ID" value="NZ_WTYK01000007.1"/>
</dbReference>
<dbReference type="PROSITE" id="PS01079">
    <property type="entry name" value="MOCF_BIOSYNTHESIS_2"/>
    <property type="match status" value="1"/>
</dbReference>
<keyword evidence="9" id="KW-1185">Reference proteome</keyword>
<feature type="domain" description="MoaB/Mog" evidence="7">
    <location>
        <begin position="178"/>
        <end position="315"/>
    </location>
</feature>
<comment type="similarity">
    <text evidence="3 6">Belongs to the MoeA family.</text>
</comment>
<dbReference type="Gene3D" id="3.90.105.10">
    <property type="entry name" value="Molybdopterin biosynthesis moea protein, domain 2"/>
    <property type="match status" value="1"/>
</dbReference>
<dbReference type="GO" id="GO:0005829">
    <property type="term" value="C:cytosol"/>
    <property type="evidence" value="ECO:0007669"/>
    <property type="project" value="TreeGrafter"/>
</dbReference>
<comment type="function">
    <text evidence="1 6">Catalyzes the insertion of molybdate into adenylated molybdopterin with the concomitant release of AMP.</text>
</comment>
<comment type="catalytic activity">
    <reaction evidence="5">
        <text>adenylyl-molybdopterin + molybdate = Mo-molybdopterin + AMP + H(+)</text>
        <dbReference type="Rhea" id="RHEA:35047"/>
        <dbReference type="ChEBI" id="CHEBI:15378"/>
        <dbReference type="ChEBI" id="CHEBI:36264"/>
        <dbReference type="ChEBI" id="CHEBI:62727"/>
        <dbReference type="ChEBI" id="CHEBI:71302"/>
        <dbReference type="ChEBI" id="CHEBI:456215"/>
        <dbReference type="EC" id="2.10.1.1"/>
    </reaction>
</comment>
<dbReference type="Gene3D" id="3.40.980.10">
    <property type="entry name" value="MoaB/Mog-like domain"/>
    <property type="match status" value="1"/>
</dbReference>
<name>A0A6I4V010_9SPHN</name>
<comment type="cofactor">
    <cofactor evidence="6">
        <name>Mg(2+)</name>
        <dbReference type="ChEBI" id="CHEBI:18420"/>
    </cofactor>
</comment>